<dbReference type="RefSeq" id="WP_147133527.1">
    <property type="nucleotide sequence ID" value="NZ_VOSC01000019.1"/>
</dbReference>
<evidence type="ECO:0000313" key="2">
    <source>
        <dbReference type="EMBL" id="TXE11803.1"/>
    </source>
</evidence>
<accession>A0A5C7AVU5</accession>
<feature type="compositionally biased region" description="Acidic residues" evidence="1">
    <location>
        <begin position="190"/>
        <end position="213"/>
    </location>
</feature>
<dbReference type="GO" id="GO:0005509">
    <property type="term" value="F:calcium ion binding"/>
    <property type="evidence" value="ECO:0007669"/>
    <property type="project" value="InterPro"/>
</dbReference>
<reference evidence="3" key="1">
    <citation type="submission" date="2019-08" db="EMBL/GenBank/DDBJ databases">
        <title>Seonamhaeicola sediminis sp. nov., isolated from marine sediment.</title>
        <authorList>
            <person name="Cao W.R."/>
        </authorList>
    </citation>
    <scope>NUCLEOTIDE SEQUENCE [LARGE SCALE GENOMIC DNA]</scope>
    <source>
        <strain evidence="3">Gy8</strain>
    </source>
</reference>
<protein>
    <submittedName>
        <fullName evidence="2">Uncharacterized protein</fullName>
    </submittedName>
</protein>
<feature type="region of interest" description="Disordered" evidence="1">
    <location>
        <begin position="133"/>
        <end position="244"/>
    </location>
</feature>
<dbReference type="AlphaFoldDB" id="A0A5C7AVU5"/>
<dbReference type="EMBL" id="VOSC01000019">
    <property type="protein sequence ID" value="TXE11803.1"/>
    <property type="molecule type" value="Genomic_DNA"/>
</dbReference>
<sequence>MRHIFLVLFSLCLTTIYSCDDGDVITVSLDFEDTFQACNGVSGIVLYKTKNDPSESLSVFISNYTVDAMLNVGDDNTFEETKTGTFNYRTYNNATISGGDLFCNDVPPSDVEIRSDDQSACSVFFRTVLTEDDNDGVPTELENPDPNGDGIFDDAQDTDGDSIPDYIDFDDDGDNVPTANENPDPNGDGDLSDAQDTDGDGIPDYLDDDDDGDGTLTRDEEKGVQDQNPTNDETNEAVGPDYLNPDVSDVLPATAYRQHSYTKAFLVTATILNLDLSNLTQDELFFGNLTGDSKTSKTETLTPNFN</sequence>
<dbReference type="Proteomes" id="UP000321790">
    <property type="component" value="Unassembled WGS sequence"/>
</dbReference>
<evidence type="ECO:0000313" key="3">
    <source>
        <dbReference type="Proteomes" id="UP000321790"/>
    </source>
</evidence>
<evidence type="ECO:0000256" key="1">
    <source>
        <dbReference type="SAM" id="MobiDB-lite"/>
    </source>
</evidence>
<proteinExistence type="predicted"/>
<dbReference type="Gene3D" id="4.10.1080.10">
    <property type="entry name" value="TSP type-3 repeat"/>
    <property type="match status" value="1"/>
</dbReference>
<organism evidence="2 3">
    <name type="scientific">Seonamhaeicola algicola</name>
    <dbReference type="NCBI Taxonomy" id="1719036"/>
    <lineage>
        <taxon>Bacteria</taxon>
        <taxon>Pseudomonadati</taxon>
        <taxon>Bacteroidota</taxon>
        <taxon>Flavobacteriia</taxon>
        <taxon>Flavobacteriales</taxon>
        <taxon>Flavobacteriaceae</taxon>
    </lineage>
</organism>
<feature type="compositionally biased region" description="Acidic residues" evidence="1">
    <location>
        <begin position="151"/>
        <end position="174"/>
    </location>
</feature>
<dbReference type="OrthoDB" id="1159446at2"/>
<dbReference type="InterPro" id="IPR028974">
    <property type="entry name" value="TSP_type-3_rpt"/>
</dbReference>
<comment type="caution">
    <text evidence="2">The sequence shown here is derived from an EMBL/GenBank/DDBJ whole genome shotgun (WGS) entry which is preliminary data.</text>
</comment>
<gene>
    <name evidence="2" type="ORF">FUA26_06990</name>
</gene>
<dbReference type="PROSITE" id="PS51257">
    <property type="entry name" value="PROKAR_LIPOPROTEIN"/>
    <property type="match status" value="1"/>
</dbReference>
<keyword evidence="3" id="KW-1185">Reference proteome</keyword>
<name>A0A5C7AVU5_9FLAO</name>